<evidence type="ECO:0000313" key="2">
    <source>
        <dbReference type="EMBL" id="KGL77303.1"/>
    </source>
</evidence>
<sequence>MMLPGTLNSSTLHASSGPPLLEGAVLLLWKILQSTDGTGPGRLGLGLALRPSDFSSRRSCGLSSVARRAPRRAQARAARTAARTERG</sequence>
<dbReference type="EMBL" id="KL890020">
    <property type="protein sequence ID" value="KGL77303.1"/>
    <property type="molecule type" value="Genomic_DNA"/>
</dbReference>
<proteinExistence type="predicted"/>
<feature type="non-terminal residue" evidence="2">
    <location>
        <position position="87"/>
    </location>
</feature>
<dbReference type="AlphaFoldDB" id="A0A099Z8B0"/>
<keyword evidence="3" id="KW-1185">Reference proteome</keyword>
<gene>
    <name evidence="2" type="ORF">N309_05296</name>
</gene>
<protein>
    <submittedName>
        <fullName evidence="2">Uncharacterized protein</fullName>
    </submittedName>
</protein>
<name>A0A099Z8B0_TINGU</name>
<evidence type="ECO:0000256" key="1">
    <source>
        <dbReference type="SAM" id="MobiDB-lite"/>
    </source>
</evidence>
<reference evidence="2 3" key="1">
    <citation type="submission" date="2014-06" db="EMBL/GenBank/DDBJ databases">
        <title>Genome evolution of avian class.</title>
        <authorList>
            <person name="Zhang G."/>
            <person name="Li C."/>
        </authorList>
    </citation>
    <scope>NUCLEOTIDE SEQUENCE [LARGE SCALE GENOMIC DNA]</scope>
    <source>
        <strain evidence="2">BGI_N309</strain>
    </source>
</reference>
<evidence type="ECO:0000313" key="3">
    <source>
        <dbReference type="Proteomes" id="UP000053641"/>
    </source>
</evidence>
<dbReference type="Proteomes" id="UP000053641">
    <property type="component" value="Unassembled WGS sequence"/>
</dbReference>
<feature type="region of interest" description="Disordered" evidence="1">
    <location>
        <begin position="60"/>
        <end position="87"/>
    </location>
</feature>
<organism evidence="2 3">
    <name type="scientific">Tinamus guttatus</name>
    <name type="common">White-throated tinamou</name>
    <dbReference type="NCBI Taxonomy" id="94827"/>
    <lineage>
        <taxon>Eukaryota</taxon>
        <taxon>Metazoa</taxon>
        <taxon>Chordata</taxon>
        <taxon>Craniata</taxon>
        <taxon>Vertebrata</taxon>
        <taxon>Euteleostomi</taxon>
        <taxon>Archelosauria</taxon>
        <taxon>Archosauria</taxon>
        <taxon>Dinosauria</taxon>
        <taxon>Saurischia</taxon>
        <taxon>Theropoda</taxon>
        <taxon>Coelurosauria</taxon>
        <taxon>Aves</taxon>
        <taxon>Palaeognathae</taxon>
        <taxon>Tinamiformes</taxon>
        <taxon>Tinamidae</taxon>
        <taxon>Tinamus</taxon>
    </lineage>
</organism>
<accession>A0A099Z8B0</accession>